<dbReference type="HOGENOM" id="CLU_3125291_0_0_1"/>
<dbReference type="KEGG" id="lbc:LACBIDRAFT_315477"/>
<gene>
    <name evidence="1" type="ORF">LACBIDRAFT_315477</name>
</gene>
<dbReference type="EMBL" id="DS547096">
    <property type="protein sequence ID" value="EDR10749.1"/>
    <property type="molecule type" value="Genomic_DNA"/>
</dbReference>
<dbReference type="RefSeq" id="XP_001878050.1">
    <property type="nucleotide sequence ID" value="XM_001878015.1"/>
</dbReference>
<sequence>MTDFISNPMLCNLTNMAVGKDDGLLSFLWTIIMASYSRGVSSCQSHEIND</sequence>
<evidence type="ECO:0000313" key="2">
    <source>
        <dbReference type="Proteomes" id="UP000001194"/>
    </source>
</evidence>
<name>B0D2H3_LACBS</name>
<reference evidence="1 2" key="1">
    <citation type="journal article" date="2008" name="Nature">
        <title>The genome of Laccaria bicolor provides insights into mycorrhizal symbiosis.</title>
        <authorList>
            <person name="Martin F."/>
            <person name="Aerts A."/>
            <person name="Ahren D."/>
            <person name="Brun A."/>
            <person name="Danchin E.G.J."/>
            <person name="Duchaussoy F."/>
            <person name="Gibon J."/>
            <person name="Kohler A."/>
            <person name="Lindquist E."/>
            <person name="Pereda V."/>
            <person name="Salamov A."/>
            <person name="Shapiro H.J."/>
            <person name="Wuyts J."/>
            <person name="Blaudez D."/>
            <person name="Buee M."/>
            <person name="Brokstein P."/>
            <person name="Canbaeck B."/>
            <person name="Cohen D."/>
            <person name="Courty P.E."/>
            <person name="Coutinho P.M."/>
            <person name="Delaruelle C."/>
            <person name="Detter J.C."/>
            <person name="Deveau A."/>
            <person name="DiFazio S."/>
            <person name="Duplessis S."/>
            <person name="Fraissinet-Tachet L."/>
            <person name="Lucic E."/>
            <person name="Frey-Klett P."/>
            <person name="Fourrey C."/>
            <person name="Feussner I."/>
            <person name="Gay G."/>
            <person name="Grimwood J."/>
            <person name="Hoegger P.J."/>
            <person name="Jain P."/>
            <person name="Kilaru S."/>
            <person name="Labbe J."/>
            <person name="Lin Y.C."/>
            <person name="Legue V."/>
            <person name="Le Tacon F."/>
            <person name="Marmeisse R."/>
            <person name="Melayah D."/>
            <person name="Montanini B."/>
            <person name="Muratet M."/>
            <person name="Nehls U."/>
            <person name="Niculita-Hirzel H."/>
            <person name="Oudot-Le Secq M.P."/>
            <person name="Peter M."/>
            <person name="Quesneville H."/>
            <person name="Rajashekar B."/>
            <person name="Reich M."/>
            <person name="Rouhier N."/>
            <person name="Schmutz J."/>
            <person name="Yin T."/>
            <person name="Chalot M."/>
            <person name="Henrissat B."/>
            <person name="Kuees U."/>
            <person name="Lucas S."/>
            <person name="Van de Peer Y."/>
            <person name="Podila G.K."/>
            <person name="Polle A."/>
            <person name="Pukkila P.J."/>
            <person name="Richardson P.M."/>
            <person name="Rouze P."/>
            <person name="Sanders I.R."/>
            <person name="Stajich J.E."/>
            <person name="Tunlid A."/>
            <person name="Tuskan G."/>
            <person name="Grigoriev I.V."/>
        </authorList>
    </citation>
    <scope>NUCLEOTIDE SEQUENCE [LARGE SCALE GENOMIC DNA]</scope>
    <source>
        <strain evidence="2">S238N-H82 / ATCC MYA-4686</strain>
    </source>
</reference>
<protein>
    <submittedName>
        <fullName evidence="1">Predicted protein</fullName>
    </submittedName>
</protein>
<dbReference type="Proteomes" id="UP000001194">
    <property type="component" value="Unassembled WGS sequence"/>
</dbReference>
<dbReference type="AlphaFoldDB" id="B0D2H3"/>
<organism evidence="2">
    <name type="scientific">Laccaria bicolor (strain S238N-H82 / ATCC MYA-4686)</name>
    <name type="common">Bicoloured deceiver</name>
    <name type="synonym">Laccaria laccata var. bicolor</name>
    <dbReference type="NCBI Taxonomy" id="486041"/>
    <lineage>
        <taxon>Eukaryota</taxon>
        <taxon>Fungi</taxon>
        <taxon>Dikarya</taxon>
        <taxon>Basidiomycota</taxon>
        <taxon>Agaricomycotina</taxon>
        <taxon>Agaricomycetes</taxon>
        <taxon>Agaricomycetidae</taxon>
        <taxon>Agaricales</taxon>
        <taxon>Agaricineae</taxon>
        <taxon>Hydnangiaceae</taxon>
        <taxon>Laccaria</taxon>
    </lineage>
</organism>
<proteinExistence type="predicted"/>
<accession>B0D2H3</accession>
<keyword evidence="2" id="KW-1185">Reference proteome</keyword>
<evidence type="ECO:0000313" key="1">
    <source>
        <dbReference type="EMBL" id="EDR10749.1"/>
    </source>
</evidence>
<dbReference type="GeneID" id="6073850"/>
<dbReference type="InParanoid" id="B0D2H3"/>